<dbReference type="PROSITE" id="PS00018">
    <property type="entry name" value="EF_HAND_1"/>
    <property type="match status" value="1"/>
</dbReference>
<feature type="compositionally biased region" description="Low complexity" evidence="6">
    <location>
        <begin position="175"/>
        <end position="187"/>
    </location>
</feature>
<evidence type="ECO:0000313" key="10">
    <source>
        <dbReference type="Proteomes" id="UP000070544"/>
    </source>
</evidence>
<dbReference type="AlphaFoldDB" id="A0A139AWR3"/>
<dbReference type="GO" id="GO:0035973">
    <property type="term" value="P:aggrephagy"/>
    <property type="evidence" value="ECO:0007669"/>
    <property type="project" value="TreeGrafter"/>
</dbReference>
<dbReference type="InterPro" id="IPR018247">
    <property type="entry name" value="EF_Hand_1_Ca_BS"/>
</dbReference>
<dbReference type="InterPro" id="IPR002048">
    <property type="entry name" value="EF_hand_dom"/>
</dbReference>
<feature type="region of interest" description="Disordered" evidence="6">
    <location>
        <begin position="772"/>
        <end position="928"/>
    </location>
</feature>
<feature type="region of interest" description="Disordered" evidence="6">
    <location>
        <begin position="163"/>
        <end position="223"/>
    </location>
</feature>
<dbReference type="CDD" id="cd02340">
    <property type="entry name" value="ZZ_NBR1_like"/>
    <property type="match status" value="1"/>
</dbReference>
<sequence>MDLGHAARGKAAILSAVEASADHLDVGSRAAALRDGATSLVFFVLGAVTGLAVMNSEKVVHAARDWVHLWVGHVREAVASAVERSRSRRAAEERVAGKAATHENGVAAAVGGVVTRNDGGGVRRHSVLSKSSASTCTDHDDDSDNSECECSCGESCDCDSCYSEDDDVDDEDSHTSAPSPNSASPTSRIPHHITTAPTPTSATATSSSRVRSRSPSPLHRLLAPDEPLPLQQLHMDDMPLSQRSSISPRSPDTDSSVEPYTRWSDAFEGGHGSVQVQMQAQTQANANSEHAPRSTSTHATDFPDSPSHPSAPDSSSHSSAPAPDADAADSDSPDITLSHVTSTTPQSLSSTLSDSPLDRVLSHNSASSSSSPRDGDAVLHHLDAREEGDSTREEAEEEHQAEERDEDEEEEDEPTLAVEEDTGVLGGGGDFVIPPTDADAGADADDPTSPLSEAPTLLRLCYAVAEDASRRRGLVHRGTRCDGCGVTPIVGVRYKCINCPNFDLCEECEERVEAGDGVVEPGSGGGAGGAGWEEQKQEQGEGGARGGVGVAITAGAGAGADGDDDLPPAIHPRTHVFAKLKVAIPPLANRTGAPAVARAFYPGRPFYHSRVAKEVVERVGKETQFDPAELSSFYTQHLSLSTDPRGISRATFAQCLGPLGAMPRNLIADRVFRFFDRDGDGFIGFEEMARGLGVMCKGGLDERVKYAFHSHQLTPHPATGEPTLLPADLRRTLTAYFLLSTELVRDVVKTMEEGMMEGFDEDASKPVSAAFTAGVPAGSAGPEEDDQEGKTFVHEDEDQVGGLPPPVETRPGTPATPASIGGSAWGDVGDPGWSDEDELDRESRAGRRRDKGKGKARDVDVTNGSTSGSASATGLPPARAPTAADLPPRAAPTRHNRSLRISPGGPAPIPASASAGWTPSSASSVRYSPHLSASRHPVVHTLAQDAIREMVERTFRRAGCADGEGMTEKQFAKAVEEDGNLLAWFEALGSVF</sequence>
<feature type="region of interest" description="Disordered" evidence="6">
    <location>
        <begin position="112"/>
        <end position="144"/>
    </location>
</feature>
<feature type="compositionally biased region" description="Acidic residues" evidence="6">
    <location>
        <begin position="163"/>
        <end position="172"/>
    </location>
</feature>
<feature type="compositionally biased region" description="Polar residues" evidence="6">
    <location>
        <begin position="274"/>
        <end position="299"/>
    </location>
</feature>
<dbReference type="PRINTS" id="PR00450">
    <property type="entry name" value="RECOVERIN"/>
</dbReference>
<organism evidence="9 10">
    <name type="scientific">Gonapodya prolifera (strain JEL478)</name>
    <name type="common">Monoblepharis prolifera</name>
    <dbReference type="NCBI Taxonomy" id="1344416"/>
    <lineage>
        <taxon>Eukaryota</taxon>
        <taxon>Fungi</taxon>
        <taxon>Fungi incertae sedis</taxon>
        <taxon>Chytridiomycota</taxon>
        <taxon>Chytridiomycota incertae sedis</taxon>
        <taxon>Monoblepharidomycetes</taxon>
        <taxon>Monoblepharidales</taxon>
        <taxon>Gonapodyaceae</taxon>
        <taxon>Gonapodya</taxon>
    </lineage>
</organism>
<dbReference type="InterPro" id="IPR000433">
    <property type="entry name" value="Znf_ZZ"/>
</dbReference>
<gene>
    <name evidence="9" type="ORF">M427DRAFT_51410</name>
</gene>
<accession>A0A139AWR3</accession>
<feature type="compositionally biased region" description="Low complexity" evidence="6">
    <location>
        <begin position="341"/>
        <end position="355"/>
    </location>
</feature>
<feature type="domain" description="ZZ-type" evidence="7">
    <location>
        <begin position="476"/>
        <end position="527"/>
    </location>
</feature>
<evidence type="ECO:0000313" key="9">
    <source>
        <dbReference type="EMBL" id="KXS21139.1"/>
    </source>
</evidence>
<dbReference type="InterPro" id="IPR011992">
    <property type="entry name" value="EF-hand-dom_pair"/>
</dbReference>
<dbReference type="GO" id="GO:0000423">
    <property type="term" value="P:mitophagy"/>
    <property type="evidence" value="ECO:0007669"/>
    <property type="project" value="TreeGrafter"/>
</dbReference>
<feature type="compositionally biased region" description="Gly residues" evidence="6">
    <location>
        <begin position="540"/>
        <end position="549"/>
    </location>
</feature>
<dbReference type="GO" id="GO:0005509">
    <property type="term" value="F:calcium ion binding"/>
    <property type="evidence" value="ECO:0007669"/>
    <property type="project" value="InterPro"/>
</dbReference>
<dbReference type="PROSITE" id="PS50135">
    <property type="entry name" value="ZF_ZZ_2"/>
    <property type="match status" value="1"/>
</dbReference>
<evidence type="ECO:0000256" key="2">
    <source>
        <dbReference type="ARBA" id="ARBA00022771"/>
    </source>
</evidence>
<dbReference type="CDD" id="cd00051">
    <property type="entry name" value="EFh"/>
    <property type="match status" value="1"/>
</dbReference>
<evidence type="ECO:0000256" key="6">
    <source>
        <dbReference type="SAM" id="MobiDB-lite"/>
    </source>
</evidence>
<evidence type="ECO:0000259" key="7">
    <source>
        <dbReference type="PROSITE" id="PS50135"/>
    </source>
</evidence>
<evidence type="ECO:0000256" key="4">
    <source>
        <dbReference type="ARBA" id="ARBA00022837"/>
    </source>
</evidence>
<feature type="compositionally biased region" description="Gly residues" evidence="6">
    <location>
        <begin position="522"/>
        <end position="531"/>
    </location>
</feature>
<dbReference type="PROSITE" id="PS01357">
    <property type="entry name" value="ZF_ZZ_1"/>
    <property type="match status" value="1"/>
</dbReference>
<dbReference type="SMART" id="SM00054">
    <property type="entry name" value="EFh"/>
    <property type="match status" value="1"/>
</dbReference>
<feature type="compositionally biased region" description="Acidic residues" evidence="6">
    <location>
        <begin position="394"/>
        <end position="422"/>
    </location>
</feature>
<keyword evidence="4" id="KW-0106">Calcium</keyword>
<feature type="region of interest" description="Disordered" evidence="6">
    <location>
        <begin position="240"/>
        <end position="452"/>
    </location>
</feature>
<protein>
    <recommendedName>
        <fullName evidence="11">EF-hand</fullName>
    </recommendedName>
</protein>
<feature type="compositionally biased region" description="Low complexity" evidence="6">
    <location>
        <begin position="194"/>
        <end position="217"/>
    </location>
</feature>
<dbReference type="SMART" id="SM00291">
    <property type="entry name" value="ZnF_ZZ"/>
    <property type="match status" value="1"/>
</dbReference>
<dbReference type="PANTHER" id="PTHR15090">
    <property type="entry name" value="SEQUESTOSOME 1-RELATED"/>
    <property type="match status" value="1"/>
</dbReference>
<dbReference type="GO" id="GO:0005080">
    <property type="term" value="F:protein kinase C binding"/>
    <property type="evidence" value="ECO:0007669"/>
    <property type="project" value="TreeGrafter"/>
</dbReference>
<dbReference type="GO" id="GO:0016235">
    <property type="term" value="C:aggresome"/>
    <property type="evidence" value="ECO:0007669"/>
    <property type="project" value="TreeGrafter"/>
</dbReference>
<dbReference type="GO" id="GO:0007032">
    <property type="term" value="P:endosome organization"/>
    <property type="evidence" value="ECO:0007669"/>
    <property type="project" value="TreeGrafter"/>
</dbReference>
<feature type="region of interest" description="Disordered" evidence="6">
    <location>
        <begin position="517"/>
        <end position="549"/>
    </location>
</feature>
<evidence type="ECO:0008006" key="11">
    <source>
        <dbReference type="Google" id="ProtNLM"/>
    </source>
</evidence>
<dbReference type="InterPro" id="IPR043145">
    <property type="entry name" value="Znf_ZZ_sf"/>
</dbReference>
<feature type="domain" description="EF-hand" evidence="8">
    <location>
        <begin position="663"/>
        <end position="698"/>
    </location>
</feature>
<proteinExistence type="predicted"/>
<dbReference type="InterPro" id="IPR052260">
    <property type="entry name" value="Autophagy_Rcpt_SigReg"/>
</dbReference>
<evidence type="ECO:0000256" key="3">
    <source>
        <dbReference type="ARBA" id="ARBA00022833"/>
    </source>
</evidence>
<reference evidence="9 10" key="1">
    <citation type="journal article" date="2015" name="Genome Biol. Evol.">
        <title>Phylogenomic analyses indicate that early fungi evolved digesting cell walls of algal ancestors of land plants.</title>
        <authorList>
            <person name="Chang Y."/>
            <person name="Wang S."/>
            <person name="Sekimoto S."/>
            <person name="Aerts A.L."/>
            <person name="Choi C."/>
            <person name="Clum A."/>
            <person name="LaButti K.M."/>
            <person name="Lindquist E.A."/>
            <person name="Yee Ngan C."/>
            <person name="Ohm R.A."/>
            <person name="Salamov A.A."/>
            <person name="Grigoriev I.V."/>
            <person name="Spatafora J.W."/>
            <person name="Berbee M.L."/>
        </authorList>
    </citation>
    <scope>NUCLEOTIDE SEQUENCE [LARGE SCALE GENOMIC DNA]</scope>
    <source>
        <strain evidence="9 10">JEL478</strain>
    </source>
</reference>
<dbReference type="PANTHER" id="PTHR15090:SF0">
    <property type="entry name" value="SEQUESTOSOME-1"/>
    <property type="match status" value="1"/>
</dbReference>
<dbReference type="Pfam" id="PF00569">
    <property type="entry name" value="ZZ"/>
    <property type="match status" value="1"/>
</dbReference>
<evidence type="ECO:0000256" key="5">
    <source>
        <dbReference type="PROSITE-ProRule" id="PRU00228"/>
    </source>
</evidence>
<feature type="compositionally biased region" description="Low complexity" evidence="6">
    <location>
        <begin position="303"/>
        <end position="325"/>
    </location>
</feature>
<keyword evidence="3" id="KW-0862">Zinc</keyword>
<dbReference type="SUPFAM" id="SSF47473">
    <property type="entry name" value="EF-hand"/>
    <property type="match status" value="1"/>
</dbReference>
<dbReference type="Proteomes" id="UP000070544">
    <property type="component" value="Unassembled WGS sequence"/>
</dbReference>
<dbReference type="GO" id="GO:0008270">
    <property type="term" value="F:zinc ion binding"/>
    <property type="evidence" value="ECO:0007669"/>
    <property type="project" value="UniProtKB-KW"/>
</dbReference>
<feature type="compositionally biased region" description="Low complexity" evidence="6">
    <location>
        <begin position="362"/>
        <end position="371"/>
    </location>
</feature>
<dbReference type="PROSITE" id="PS50222">
    <property type="entry name" value="EF_HAND_2"/>
    <property type="match status" value="1"/>
</dbReference>
<name>A0A139AWR3_GONPJ</name>
<feature type="compositionally biased region" description="Polar residues" evidence="6">
    <location>
        <begin position="917"/>
        <end position="926"/>
    </location>
</feature>
<dbReference type="Gene3D" id="3.30.60.90">
    <property type="match status" value="1"/>
</dbReference>
<dbReference type="SUPFAM" id="SSF57850">
    <property type="entry name" value="RING/U-box"/>
    <property type="match status" value="1"/>
</dbReference>
<dbReference type="STRING" id="1344416.A0A139AWR3"/>
<dbReference type="OrthoDB" id="2122982at2759"/>
<dbReference type="Gene3D" id="1.10.238.10">
    <property type="entry name" value="EF-hand"/>
    <property type="match status" value="1"/>
</dbReference>
<feature type="compositionally biased region" description="Polar residues" evidence="6">
    <location>
        <begin position="241"/>
        <end position="258"/>
    </location>
</feature>
<keyword evidence="1" id="KW-0479">Metal-binding</keyword>
<evidence type="ECO:0000256" key="1">
    <source>
        <dbReference type="ARBA" id="ARBA00022723"/>
    </source>
</evidence>
<feature type="compositionally biased region" description="Basic and acidic residues" evidence="6">
    <location>
        <begin position="373"/>
        <end position="393"/>
    </location>
</feature>
<dbReference type="EMBL" id="KQ965733">
    <property type="protein sequence ID" value="KXS21139.1"/>
    <property type="molecule type" value="Genomic_DNA"/>
</dbReference>
<keyword evidence="2 5" id="KW-0863">Zinc-finger</keyword>
<feature type="compositionally biased region" description="Low complexity" evidence="6">
    <location>
        <begin position="864"/>
        <end position="874"/>
    </location>
</feature>
<dbReference type="GO" id="GO:0070530">
    <property type="term" value="F:K63-linked polyubiquitin modification-dependent protein binding"/>
    <property type="evidence" value="ECO:0007669"/>
    <property type="project" value="TreeGrafter"/>
</dbReference>
<keyword evidence="10" id="KW-1185">Reference proteome</keyword>
<evidence type="ECO:0000259" key="8">
    <source>
        <dbReference type="PROSITE" id="PS50222"/>
    </source>
</evidence>
<dbReference type="GO" id="GO:0044753">
    <property type="term" value="C:amphisome"/>
    <property type="evidence" value="ECO:0007669"/>
    <property type="project" value="TreeGrafter"/>
</dbReference>